<dbReference type="Proteomes" id="UP000093412">
    <property type="component" value="Unassembled WGS sequence"/>
</dbReference>
<reference evidence="2 3" key="1">
    <citation type="submission" date="2016-06" db="EMBL/GenBank/DDBJ databases">
        <title>Genome sequence of Oerskovia enterophila DSM 43852.</title>
        <authorList>
            <person name="Poehlein A."/>
            <person name="Jag V."/>
            <person name="Bengelsdorf F.R."/>
            <person name="Daniel R."/>
            <person name="Duerre P."/>
        </authorList>
    </citation>
    <scope>NUCLEOTIDE SEQUENCE [LARGE SCALE GENOMIC DNA]</scope>
    <source>
        <strain evidence="2 3">DSM 43852</strain>
    </source>
</reference>
<evidence type="ECO:0000313" key="2">
    <source>
        <dbReference type="EMBL" id="OCI32771.1"/>
    </source>
</evidence>
<feature type="transmembrane region" description="Helical" evidence="1">
    <location>
        <begin position="32"/>
        <end position="54"/>
    </location>
</feature>
<keyword evidence="3" id="KW-1185">Reference proteome</keyword>
<keyword evidence="1" id="KW-0812">Transmembrane</keyword>
<keyword evidence="1" id="KW-0472">Membrane</keyword>
<feature type="transmembrane region" description="Helical" evidence="1">
    <location>
        <begin position="60"/>
        <end position="84"/>
    </location>
</feature>
<protein>
    <submittedName>
        <fullName evidence="2">Uncharacterized protein</fullName>
    </submittedName>
</protein>
<gene>
    <name evidence="2" type="ORF">OERS_03630</name>
</gene>
<evidence type="ECO:0000313" key="3">
    <source>
        <dbReference type="Proteomes" id="UP000093412"/>
    </source>
</evidence>
<comment type="caution">
    <text evidence="2">The sequence shown here is derived from an EMBL/GenBank/DDBJ whole genome shotgun (WGS) entry which is preliminary data.</text>
</comment>
<organism evidence="2 3">
    <name type="scientific">Oerskovia enterophila</name>
    <dbReference type="NCBI Taxonomy" id="43678"/>
    <lineage>
        <taxon>Bacteria</taxon>
        <taxon>Bacillati</taxon>
        <taxon>Actinomycetota</taxon>
        <taxon>Actinomycetes</taxon>
        <taxon>Micrococcales</taxon>
        <taxon>Cellulomonadaceae</taxon>
        <taxon>Oerskovia</taxon>
    </lineage>
</organism>
<name>A0ABX2YCS3_9CELL</name>
<evidence type="ECO:0000256" key="1">
    <source>
        <dbReference type="SAM" id="Phobius"/>
    </source>
</evidence>
<dbReference type="EMBL" id="MAQA01000003">
    <property type="protein sequence ID" value="OCI32771.1"/>
    <property type="molecule type" value="Genomic_DNA"/>
</dbReference>
<proteinExistence type="predicted"/>
<accession>A0ABX2YCS3</accession>
<keyword evidence="1" id="KW-1133">Transmembrane helix</keyword>
<sequence>MHVATVRDFGRLLRIWAHAQWRIIRSARPVRVMFLIAASTIAALTVPLVALAGLDGVLQVALWLGIAAVAGVLIAAVYTLFAIVDPRSTLFISDDGTSTVLLKVSPTSWHILDHMAGPTGAGHGQRLRAQLGPALLDQADRAGVTITFGARPDMARLYRAAAHGFTCERKISRGSLYARAPRP</sequence>